<dbReference type="OrthoDB" id="3648637at2759"/>
<dbReference type="AlphaFoldDB" id="N1PF65"/>
<reference evidence="2" key="1">
    <citation type="journal article" date="2012" name="PLoS Genet.">
        <title>The genomes of the fungal plant pathogens Cladosporium fulvum and Dothistroma septosporum reveal adaptation to different hosts and lifestyles but also signatures of common ancestry.</title>
        <authorList>
            <person name="de Wit P.J.G.M."/>
            <person name="van der Burgt A."/>
            <person name="Oekmen B."/>
            <person name="Stergiopoulos I."/>
            <person name="Abd-Elsalam K.A."/>
            <person name="Aerts A.L."/>
            <person name="Bahkali A.H."/>
            <person name="Beenen H.G."/>
            <person name="Chettri P."/>
            <person name="Cox M.P."/>
            <person name="Datema E."/>
            <person name="de Vries R.P."/>
            <person name="Dhillon B."/>
            <person name="Ganley A.R."/>
            <person name="Griffiths S.A."/>
            <person name="Guo Y."/>
            <person name="Hamelin R.C."/>
            <person name="Henrissat B."/>
            <person name="Kabir M.S."/>
            <person name="Jashni M.K."/>
            <person name="Kema G."/>
            <person name="Klaubauf S."/>
            <person name="Lapidus A."/>
            <person name="Levasseur A."/>
            <person name="Lindquist E."/>
            <person name="Mehrabi R."/>
            <person name="Ohm R.A."/>
            <person name="Owen T.J."/>
            <person name="Salamov A."/>
            <person name="Schwelm A."/>
            <person name="Schijlen E."/>
            <person name="Sun H."/>
            <person name="van den Burg H.A."/>
            <person name="van Ham R.C.H.J."/>
            <person name="Zhang S."/>
            <person name="Goodwin S.B."/>
            <person name="Grigoriev I.V."/>
            <person name="Collemare J."/>
            <person name="Bradshaw R.E."/>
        </authorList>
    </citation>
    <scope>NUCLEOTIDE SEQUENCE [LARGE SCALE GENOMIC DNA]</scope>
    <source>
        <strain evidence="2">NZE10 / CBS 128990</strain>
    </source>
</reference>
<sequence>MASNDYISAAQHAYCNRFCCSAFFRYQEAELSLPAKLHTDSLPVFDQERFTADRVYAAGYDAIRDCLRLASRLLLSGGAARYICTMAEGDLFQIHEDNSKTRTTLRDIHRLRADGKKLSLFRYPRSRHLENSDYTKARARQILHNLSLMISFHFDNSLPEGVDGMTQALPGPLTAEQARVFPQGSAIRIRIAGFLYEKLNSLKFQQEKCREYTQRDIHKILQQRFALAKILIHEIGHALNIAVQGSIRSIGEPFDGHCELSEGGFALENAIFNGILGVNSCVSRENYANTCDRAFTESVTTTSTIPLILVEWPSGTCQHDYQQHGLLLNSRRQLPNYDRTRRVPVMFLQNLFSRAYWDHLVDPESLGPLTVPTAGTWYTDCKSTPCELDSLKQGEFPKDAVWDIVMDEVAAGGRPMTKFAHSEHWRGHHAPLRASIDSDVSASELKEAIEVDQPVALISWAEKVEQPVAVVKKVVSGKPVVVTPPTAVDLCAEQSWVGPQPLWLKAAESAVQRRAQVRRK</sequence>
<proteinExistence type="predicted"/>
<reference evidence="1 2" key="2">
    <citation type="journal article" date="2012" name="PLoS Pathog.">
        <title>Diverse lifestyles and strategies of plant pathogenesis encoded in the genomes of eighteen Dothideomycetes fungi.</title>
        <authorList>
            <person name="Ohm R.A."/>
            <person name="Feau N."/>
            <person name="Henrissat B."/>
            <person name="Schoch C.L."/>
            <person name="Horwitz B.A."/>
            <person name="Barry K.W."/>
            <person name="Condon B.J."/>
            <person name="Copeland A.C."/>
            <person name="Dhillon B."/>
            <person name="Glaser F."/>
            <person name="Hesse C.N."/>
            <person name="Kosti I."/>
            <person name="LaButti K."/>
            <person name="Lindquist E.A."/>
            <person name="Lucas S."/>
            <person name="Salamov A.A."/>
            <person name="Bradshaw R.E."/>
            <person name="Ciuffetti L."/>
            <person name="Hamelin R.C."/>
            <person name="Kema G.H.J."/>
            <person name="Lawrence C."/>
            <person name="Scott J.A."/>
            <person name="Spatafora J.W."/>
            <person name="Turgeon B.G."/>
            <person name="de Wit P.J.G.M."/>
            <person name="Zhong S."/>
            <person name="Goodwin S.B."/>
            <person name="Grigoriev I.V."/>
        </authorList>
    </citation>
    <scope>NUCLEOTIDE SEQUENCE [LARGE SCALE GENOMIC DNA]</scope>
    <source>
        <strain evidence="2">NZE10 / CBS 128990</strain>
    </source>
</reference>
<gene>
    <name evidence="1" type="ORF">DOTSEDRAFT_26437</name>
</gene>
<dbReference type="Proteomes" id="UP000016933">
    <property type="component" value="Unassembled WGS sequence"/>
</dbReference>
<keyword evidence="2" id="KW-1185">Reference proteome</keyword>
<protein>
    <submittedName>
        <fullName evidence="1">Uncharacterized protein</fullName>
    </submittedName>
</protein>
<organism evidence="1 2">
    <name type="scientific">Dothistroma septosporum (strain NZE10 / CBS 128990)</name>
    <name type="common">Red band needle blight fungus</name>
    <name type="synonym">Mycosphaerella pini</name>
    <dbReference type="NCBI Taxonomy" id="675120"/>
    <lineage>
        <taxon>Eukaryota</taxon>
        <taxon>Fungi</taxon>
        <taxon>Dikarya</taxon>
        <taxon>Ascomycota</taxon>
        <taxon>Pezizomycotina</taxon>
        <taxon>Dothideomycetes</taxon>
        <taxon>Dothideomycetidae</taxon>
        <taxon>Mycosphaerellales</taxon>
        <taxon>Mycosphaerellaceae</taxon>
        <taxon>Dothistroma</taxon>
    </lineage>
</organism>
<dbReference type="OMA" id="ENYANTC"/>
<dbReference type="HOGENOM" id="CLU_523760_0_0_1"/>
<dbReference type="STRING" id="675120.N1PF65"/>
<name>N1PF65_DOTSN</name>
<evidence type="ECO:0000313" key="1">
    <source>
        <dbReference type="EMBL" id="EME41248.1"/>
    </source>
</evidence>
<accession>N1PF65</accession>
<evidence type="ECO:0000313" key="2">
    <source>
        <dbReference type="Proteomes" id="UP000016933"/>
    </source>
</evidence>
<dbReference type="eggNOG" id="ENOG502RP80">
    <property type="taxonomic scope" value="Eukaryota"/>
</dbReference>
<dbReference type="EMBL" id="KB446542">
    <property type="protein sequence ID" value="EME41248.1"/>
    <property type="molecule type" value="Genomic_DNA"/>
</dbReference>